<dbReference type="Gene3D" id="2.160.20.80">
    <property type="entry name" value="E3 ubiquitin-protein ligase SopA"/>
    <property type="match status" value="1"/>
</dbReference>
<keyword evidence="3" id="KW-1185">Reference proteome</keyword>
<dbReference type="RefSeq" id="WP_251801870.1">
    <property type="nucleotide sequence ID" value="NZ_JAMQOL010000046.1"/>
</dbReference>
<dbReference type="Proteomes" id="UP001523216">
    <property type="component" value="Unassembled WGS sequence"/>
</dbReference>
<proteinExistence type="predicted"/>
<dbReference type="PANTHER" id="PTHR47485">
    <property type="entry name" value="THYLAKOID LUMENAL 17.4 KDA PROTEIN, CHLOROPLASTIC"/>
    <property type="match status" value="1"/>
</dbReference>
<keyword evidence="1" id="KW-0677">Repeat</keyword>
<dbReference type="Pfam" id="PF00805">
    <property type="entry name" value="Pentapeptide"/>
    <property type="match status" value="1"/>
</dbReference>
<protein>
    <submittedName>
        <fullName evidence="2">Pentapeptide repeat-containing protein</fullName>
    </submittedName>
</protein>
<dbReference type="SUPFAM" id="SSF141571">
    <property type="entry name" value="Pentapeptide repeat-like"/>
    <property type="match status" value="1"/>
</dbReference>
<gene>
    <name evidence="2" type="ORF">LXN57_31775</name>
</gene>
<dbReference type="InterPro" id="IPR001646">
    <property type="entry name" value="5peptide_repeat"/>
</dbReference>
<evidence type="ECO:0000256" key="1">
    <source>
        <dbReference type="ARBA" id="ARBA00022737"/>
    </source>
</evidence>
<sequence>MARRELIDRWRTGSLRTEVLRRLADGSSLRDLELPVADGLLDLRGFPAGGLDSQAATITGVDFRYATLAHAHLEDVRFSGCRFDGADLARAVFTDGSITQCSMVRATLTETLLARTTWQSIDLTGAKMKYFSAERTHFAGCTFPALPKAEFAGCTIEDSSFTGALTETRFLGRAHDSAVLRRVAFTSADVTYPEFDGVDFEDVTFPPGDAMIVVPRNFRAVADRAAELSSSRGDQVGKDLRQFLSRESRRPGLRATAGWATARHVLTDDYQGGEELADFAASTLREAELLIRD</sequence>
<comment type="caution">
    <text evidence="2">The sequence shown here is derived from an EMBL/GenBank/DDBJ whole genome shotgun (WGS) entry which is preliminary data.</text>
</comment>
<dbReference type="PANTHER" id="PTHR47485:SF1">
    <property type="entry name" value="THYLAKOID LUMENAL 17.4 KDA PROTEIN, CHLOROPLASTIC"/>
    <property type="match status" value="1"/>
</dbReference>
<evidence type="ECO:0000313" key="2">
    <source>
        <dbReference type="EMBL" id="MCM4082156.1"/>
    </source>
</evidence>
<accession>A0ABT0Y7Y8</accession>
<reference evidence="2 3" key="1">
    <citation type="submission" date="2022-06" db="EMBL/GenBank/DDBJ databases">
        <title>Actinoplanes abujensis sp. nov., isolated from Nigerian arid soil.</title>
        <authorList>
            <person name="Ding P."/>
        </authorList>
    </citation>
    <scope>NUCLEOTIDE SEQUENCE [LARGE SCALE GENOMIC DNA]</scope>
    <source>
        <strain evidence="3">TRM88002</strain>
    </source>
</reference>
<organism evidence="2 3">
    <name type="scientific">Paractinoplanes hotanensis</name>
    <dbReference type="NCBI Taxonomy" id="2906497"/>
    <lineage>
        <taxon>Bacteria</taxon>
        <taxon>Bacillati</taxon>
        <taxon>Actinomycetota</taxon>
        <taxon>Actinomycetes</taxon>
        <taxon>Micromonosporales</taxon>
        <taxon>Micromonosporaceae</taxon>
        <taxon>Paractinoplanes</taxon>
    </lineage>
</organism>
<evidence type="ECO:0000313" key="3">
    <source>
        <dbReference type="Proteomes" id="UP001523216"/>
    </source>
</evidence>
<dbReference type="EMBL" id="JAMQOL010000046">
    <property type="protein sequence ID" value="MCM4082156.1"/>
    <property type="molecule type" value="Genomic_DNA"/>
</dbReference>
<name>A0ABT0Y7Y8_9ACTN</name>